<comment type="catalytic activity">
    <reaction evidence="6 7">
        <text>4 porphobilinogen + H2O = hydroxymethylbilane + 4 NH4(+)</text>
        <dbReference type="Rhea" id="RHEA:13185"/>
        <dbReference type="ChEBI" id="CHEBI:15377"/>
        <dbReference type="ChEBI" id="CHEBI:28938"/>
        <dbReference type="ChEBI" id="CHEBI:57845"/>
        <dbReference type="ChEBI" id="CHEBI:58126"/>
        <dbReference type="EC" id="2.5.1.61"/>
    </reaction>
</comment>
<evidence type="ECO:0000256" key="1">
    <source>
        <dbReference type="ARBA" id="ARBA00002869"/>
    </source>
</evidence>
<feature type="modified residue" description="S-(dipyrrolylmethanemethyl)cysteine" evidence="7">
    <location>
        <position position="236"/>
    </location>
</feature>
<sequence>MIRIGTRSSALAVAQSEAVRQVLLNHGIEAELATFDTKGDQVLDRALDKIGDKGLFTTELEMALRNHDIDMAVHSLKDLPTQLAVGLTVAAYTLPEDARDVLIAEPGTTLAGLPAGAVVGTSSLRRAAFLREQRPDIQVVPVRGNLQTRVDKWRNQKWAGLILAAAGVHRLRWHSLIAEYLDPEVMVPAPGQGVLAVEMAQDHRELTTILNLLNDPEIAPRVVAERQVLATLAGGCQIPLGSYATLSQGKIFLTAKVASRDGQIIMTAIGEDLVANAVALGHQVGEELLRQGAHELIAAG</sequence>
<name>A0A2T2XK07_9FIRM</name>
<accession>A0A2T2XK07</accession>
<organism evidence="10 11">
    <name type="scientific">Sulfobacillus benefaciens</name>
    <dbReference type="NCBI Taxonomy" id="453960"/>
    <lineage>
        <taxon>Bacteria</taxon>
        <taxon>Bacillati</taxon>
        <taxon>Bacillota</taxon>
        <taxon>Clostridia</taxon>
        <taxon>Eubacteriales</taxon>
        <taxon>Clostridiales Family XVII. Incertae Sedis</taxon>
        <taxon>Sulfobacillus</taxon>
    </lineage>
</organism>
<comment type="function">
    <text evidence="1 7">Tetrapolymerization of the monopyrrole PBG into the hydroxymethylbilane pre-uroporphyrinogen in several discrete steps.</text>
</comment>
<evidence type="ECO:0000259" key="9">
    <source>
        <dbReference type="Pfam" id="PF03900"/>
    </source>
</evidence>
<comment type="subunit">
    <text evidence="3 7">Monomer.</text>
</comment>
<dbReference type="FunFam" id="3.40.190.10:FF:000005">
    <property type="entry name" value="Porphobilinogen deaminase"/>
    <property type="match status" value="1"/>
</dbReference>
<dbReference type="GO" id="GO:0005737">
    <property type="term" value="C:cytoplasm"/>
    <property type="evidence" value="ECO:0007669"/>
    <property type="project" value="UniProtKB-UniRule"/>
</dbReference>
<dbReference type="EC" id="2.5.1.61" evidence="7"/>
<dbReference type="InterPro" id="IPR036803">
    <property type="entry name" value="Porphobilinogen_deaminase_C_sf"/>
</dbReference>
<dbReference type="GO" id="GO:0006782">
    <property type="term" value="P:protoporphyrinogen IX biosynthetic process"/>
    <property type="evidence" value="ECO:0007669"/>
    <property type="project" value="UniProtKB-UniRule"/>
</dbReference>
<proteinExistence type="inferred from homology"/>
<dbReference type="PROSITE" id="PS00533">
    <property type="entry name" value="PORPHOBILINOGEN_DEAM"/>
    <property type="match status" value="1"/>
</dbReference>
<dbReference type="Gene3D" id="3.30.160.40">
    <property type="entry name" value="Porphobilinogen deaminase, C-terminal domain"/>
    <property type="match status" value="1"/>
</dbReference>
<evidence type="ECO:0000313" key="10">
    <source>
        <dbReference type="EMBL" id="PSR34823.1"/>
    </source>
</evidence>
<dbReference type="Pfam" id="PF01379">
    <property type="entry name" value="Porphobil_deam"/>
    <property type="match status" value="1"/>
</dbReference>
<feature type="domain" description="Porphobilinogen deaminase C-terminal" evidence="9">
    <location>
        <begin position="221"/>
        <end position="289"/>
    </location>
</feature>
<comment type="cofactor">
    <cofactor evidence="7">
        <name>dipyrromethane</name>
        <dbReference type="ChEBI" id="CHEBI:60342"/>
    </cofactor>
    <text evidence="7">Binds 1 dipyrromethane group covalently.</text>
</comment>
<dbReference type="PIRSF" id="PIRSF001438">
    <property type="entry name" value="4pyrrol_synth_OHMeBilane_synth"/>
    <property type="match status" value="1"/>
</dbReference>
<dbReference type="PRINTS" id="PR00151">
    <property type="entry name" value="PORPHBDMNASE"/>
</dbReference>
<evidence type="ECO:0000256" key="6">
    <source>
        <dbReference type="ARBA" id="ARBA00048169"/>
    </source>
</evidence>
<evidence type="ECO:0000256" key="4">
    <source>
        <dbReference type="ARBA" id="ARBA00022679"/>
    </source>
</evidence>
<dbReference type="GO" id="GO:0004418">
    <property type="term" value="F:hydroxymethylbilane synthase activity"/>
    <property type="evidence" value="ECO:0007669"/>
    <property type="project" value="UniProtKB-UniRule"/>
</dbReference>
<reference evidence="10 11" key="1">
    <citation type="journal article" date="2014" name="BMC Genomics">
        <title>Comparison of environmental and isolate Sulfobacillus genomes reveals diverse carbon, sulfur, nitrogen, and hydrogen metabolisms.</title>
        <authorList>
            <person name="Justice N.B."/>
            <person name="Norman A."/>
            <person name="Brown C.T."/>
            <person name="Singh A."/>
            <person name="Thomas B.C."/>
            <person name="Banfield J.F."/>
        </authorList>
    </citation>
    <scope>NUCLEOTIDE SEQUENCE [LARGE SCALE GENOMIC DNA]</scope>
    <source>
        <strain evidence="10">AMDSBA4</strain>
    </source>
</reference>
<protein>
    <recommendedName>
        <fullName evidence="7">Porphobilinogen deaminase</fullName>
        <shortName evidence="7">PBG</shortName>
        <ecNumber evidence="7">2.5.1.61</ecNumber>
    </recommendedName>
    <alternativeName>
        <fullName evidence="7">Hydroxymethylbilane synthase</fullName>
        <shortName evidence="7">HMBS</shortName>
    </alternativeName>
    <alternativeName>
        <fullName evidence="7">Pre-uroporphyrinogen synthase</fullName>
    </alternativeName>
</protein>
<comment type="similarity">
    <text evidence="2 7">Belongs to the HMBS family.</text>
</comment>
<evidence type="ECO:0000256" key="5">
    <source>
        <dbReference type="ARBA" id="ARBA00023244"/>
    </source>
</evidence>
<dbReference type="AlphaFoldDB" id="A0A2T2XK07"/>
<keyword evidence="5 7" id="KW-0627">Porphyrin biosynthesis</keyword>
<dbReference type="HAMAP" id="MF_00260">
    <property type="entry name" value="Porphobil_deam"/>
    <property type="match status" value="1"/>
</dbReference>
<dbReference type="SUPFAM" id="SSF54782">
    <property type="entry name" value="Porphobilinogen deaminase (hydroxymethylbilane synthase), C-terminal domain"/>
    <property type="match status" value="1"/>
</dbReference>
<dbReference type="PANTHER" id="PTHR11557:SF0">
    <property type="entry name" value="PORPHOBILINOGEN DEAMINASE"/>
    <property type="match status" value="1"/>
</dbReference>
<dbReference type="Pfam" id="PF03900">
    <property type="entry name" value="Porphobil_deamC"/>
    <property type="match status" value="1"/>
</dbReference>
<feature type="domain" description="Porphobilinogen deaminase N-terminal" evidence="8">
    <location>
        <begin position="2"/>
        <end position="206"/>
    </location>
</feature>
<dbReference type="InterPro" id="IPR022417">
    <property type="entry name" value="Porphobilin_deaminase_N"/>
</dbReference>
<evidence type="ECO:0000256" key="2">
    <source>
        <dbReference type="ARBA" id="ARBA00005638"/>
    </source>
</evidence>
<evidence type="ECO:0000313" key="11">
    <source>
        <dbReference type="Proteomes" id="UP000242972"/>
    </source>
</evidence>
<dbReference type="PANTHER" id="PTHR11557">
    <property type="entry name" value="PORPHOBILINOGEN DEAMINASE"/>
    <property type="match status" value="1"/>
</dbReference>
<keyword evidence="4 7" id="KW-0808">Transferase</keyword>
<dbReference type="Proteomes" id="UP000242972">
    <property type="component" value="Unassembled WGS sequence"/>
</dbReference>
<evidence type="ECO:0000259" key="8">
    <source>
        <dbReference type="Pfam" id="PF01379"/>
    </source>
</evidence>
<dbReference type="InterPro" id="IPR022419">
    <property type="entry name" value="Porphobilin_deaminase_cofac_BS"/>
</dbReference>
<comment type="miscellaneous">
    <text evidence="7">The porphobilinogen subunits are added to the dipyrromethane group.</text>
</comment>
<comment type="caution">
    <text evidence="10">The sequence shown here is derived from an EMBL/GenBank/DDBJ whole genome shotgun (WGS) entry which is preliminary data.</text>
</comment>
<gene>
    <name evidence="7" type="primary">hemC</name>
    <name evidence="10" type="ORF">C7B46_03695</name>
</gene>
<dbReference type="EMBL" id="PXYW01000006">
    <property type="protein sequence ID" value="PSR34823.1"/>
    <property type="molecule type" value="Genomic_DNA"/>
</dbReference>
<dbReference type="InterPro" id="IPR000860">
    <property type="entry name" value="HemC"/>
</dbReference>
<dbReference type="InterPro" id="IPR022418">
    <property type="entry name" value="Porphobilinogen_deaminase_C"/>
</dbReference>
<evidence type="ECO:0000256" key="7">
    <source>
        <dbReference type="HAMAP-Rule" id="MF_00260"/>
    </source>
</evidence>
<dbReference type="NCBIfam" id="TIGR00212">
    <property type="entry name" value="hemC"/>
    <property type="match status" value="1"/>
</dbReference>
<dbReference type="Gene3D" id="3.40.190.10">
    <property type="entry name" value="Periplasmic binding protein-like II"/>
    <property type="match status" value="2"/>
</dbReference>
<dbReference type="SUPFAM" id="SSF53850">
    <property type="entry name" value="Periplasmic binding protein-like II"/>
    <property type="match status" value="1"/>
</dbReference>
<evidence type="ECO:0000256" key="3">
    <source>
        <dbReference type="ARBA" id="ARBA00011245"/>
    </source>
</evidence>